<evidence type="ECO:0000256" key="1">
    <source>
        <dbReference type="ARBA" id="ARBA00023015"/>
    </source>
</evidence>
<evidence type="ECO:0000313" key="6">
    <source>
        <dbReference type="Proteomes" id="UP000220133"/>
    </source>
</evidence>
<gene>
    <name evidence="5" type="ORF">COR50_12075</name>
</gene>
<dbReference type="KEGG" id="cbae:COR50_12075"/>
<evidence type="ECO:0000313" key="5">
    <source>
        <dbReference type="EMBL" id="ATL47839.1"/>
    </source>
</evidence>
<dbReference type="InterPro" id="IPR009057">
    <property type="entry name" value="Homeodomain-like_sf"/>
</dbReference>
<dbReference type="SUPFAM" id="SSF46689">
    <property type="entry name" value="Homeodomain-like"/>
    <property type="match status" value="1"/>
</dbReference>
<evidence type="ECO:0000256" key="2">
    <source>
        <dbReference type="ARBA" id="ARBA00023125"/>
    </source>
</evidence>
<dbReference type="GO" id="GO:0003700">
    <property type="term" value="F:DNA-binding transcription factor activity"/>
    <property type="evidence" value="ECO:0007669"/>
    <property type="project" value="InterPro"/>
</dbReference>
<sequence length="285" mass="33530">MIYHFPPKEIDPVDSSFLVVENTFFAKHKIENKTALRNIFLTENVLIFILKGYKHLHIQNETVEVTPQEIIFLKKGIYAMAEYFEEKSEFEAILLFLKPKIVQEVTAEYNIKSSNNLSNIPFLKIKSNPVIETYKSQLGQYFIQEPLKEKNILLLKQKEILLYIFKTIPLSETIPFWDAIISTSTENITYVMDKYLFHKLSLKDYANLTNRSLSSFKRDFATIYSSSPAKWINQKRLEYSCLLLKNTQERISEISEKCGFESLSYFTRIFKKTYHMTPSEFRAES</sequence>
<proteinExistence type="predicted"/>
<dbReference type="InterPro" id="IPR018060">
    <property type="entry name" value="HTH_AraC"/>
</dbReference>
<evidence type="ECO:0000259" key="4">
    <source>
        <dbReference type="PROSITE" id="PS01124"/>
    </source>
</evidence>
<dbReference type="Gene3D" id="1.10.10.60">
    <property type="entry name" value="Homeodomain-like"/>
    <property type="match status" value="1"/>
</dbReference>
<keyword evidence="1" id="KW-0805">Transcription regulation</keyword>
<dbReference type="GO" id="GO:0043565">
    <property type="term" value="F:sequence-specific DNA binding"/>
    <property type="evidence" value="ECO:0007669"/>
    <property type="project" value="InterPro"/>
</dbReference>
<dbReference type="Pfam" id="PF12833">
    <property type="entry name" value="HTH_18"/>
    <property type="match status" value="1"/>
</dbReference>
<keyword evidence="2" id="KW-0238">DNA-binding</keyword>
<dbReference type="RefSeq" id="WP_098194216.1">
    <property type="nucleotide sequence ID" value="NZ_CP023777.1"/>
</dbReference>
<accession>A0A291QUX9</accession>
<evidence type="ECO:0000256" key="3">
    <source>
        <dbReference type="ARBA" id="ARBA00023163"/>
    </source>
</evidence>
<dbReference type="InterPro" id="IPR054015">
    <property type="entry name" value="ExsA-like_N"/>
</dbReference>
<organism evidence="5 6">
    <name type="scientific">Chitinophaga caeni</name>
    <dbReference type="NCBI Taxonomy" id="2029983"/>
    <lineage>
        <taxon>Bacteria</taxon>
        <taxon>Pseudomonadati</taxon>
        <taxon>Bacteroidota</taxon>
        <taxon>Chitinophagia</taxon>
        <taxon>Chitinophagales</taxon>
        <taxon>Chitinophagaceae</taxon>
        <taxon>Chitinophaga</taxon>
    </lineage>
</organism>
<dbReference type="EMBL" id="CP023777">
    <property type="protein sequence ID" value="ATL47839.1"/>
    <property type="molecule type" value="Genomic_DNA"/>
</dbReference>
<dbReference type="PANTHER" id="PTHR43280">
    <property type="entry name" value="ARAC-FAMILY TRANSCRIPTIONAL REGULATOR"/>
    <property type="match status" value="1"/>
</dbReference>
<dbReference type="OrthoDB" id="4480133at2"/>
<keyword evidence="3" id="KW-0804">Transcription</keyword>
<feature type="domain" description="HTH araC/xylS-type" evidence="4">
    <location>
        <begin position="186"/>
        <end position="284"/>
    </location>
</feature>
<dbReference type="SMART" id="SM00342">
    <property type="entry name" value="HTH_ARAC"/>
    <property type="match status" value="1"/>
</dbReference>
<dbReference type="InterPro" id="IPR020449">
    <property type="entry name" value="Tscrpt_reg_AraC-type_HTH"/>
</dbReference>
<dbReference type="PRINTS" id="PR00032">
    <property type="entry name" value="HTHARAC"/>
</dbReference>
<name>A0A291QUX9_9BACT</name>
<dbReference type="PROSITE" id="PS01124">
    <property type="entry name" value="HTH_ARAC_FAMILY_2"/>
    <property type="match status" value="1"/>
</dbReference>
<dbReference type="Proteomes" id="UP000220133">
    <property type="component" value="Chromosome"/>
</dbReference>
<keyword evidence="6" id="KW-1185">Reference proteome</keyword>
<dbReference type="AlphaFoldDB" id="A0A291QUX9"/>
<reference evidence="5 6" key="1">
    <citation type="submission" date="2017-10" db="EMBL/GenBank/DDBJ databases">
        <title>Paenichitinophaga pekingensis gen. nov., sp. nov., isolated from activated sludge.</title>
        <authorList>
            <person name="Jin D."/>
            <person name="Kong X."/>
            <person name="Deng Y."/>
            <person name="Bai Z."/>
        </authorList>
    </citation>
    <scope>NUCLEOTIDE SEQUENCE [LARGE SCALE GENOMIC DNA]</scope>
    <source>
        <strain evidence="5 6">13</strain>
    </source>
</reference>
<dbReference type="Pfam" id="PF22200">
    <property type="entry name" value="ExsA_N"/>
    <property type="match status" value="1"/>
</dbReference>
<dbReference type="PANTHER" id="PTHR43280:SF2">
    <property type="entry name" value="HTH-TYPE TRANSCRIPTIONAL REGULATOR EXSA"/>
    <property type="match status" value="1"/>
</dbReference>
<protein>
    <recommendedName>
        <fullName evidence="4">HTH araC/xylS-type domain-containing protein</fullName>
    </recommendedName>
</protein>